<organism evidence="8 9">
    <name type="scientific">Agrobacterium rosae</name>
    <dbReference type="NCBI Taxonomy" id="1972867"/>
    <lineage>
        <taxon>Bacteria</taxon>
        <taxon>Pseudomonadati</taxon>
        <taxon>Pseudomonadota</taxon>
        <taxon>Alphaproteobacteria</taxon>
        <taxon>Hyphomicrobiales</taxon>
        <taxon>Rhizobiaceae</taxon>
        <taxon>Rhizobium/Agrobacterium group</taxon>
        <taxon>Agrobacterium</taxon>
    </lineage>
</organism>
<proteinExistence type="inferred from homology"/>
<dbReference type="PROSITE" id="PS00480">
    <property type="entry name" value="CITRATE_SYNTHASE"/>
    <property type="match status" value="1"/>
</dbReference>
<comment type="similarity">
    <text evidence="2 5 7">Belongs to the citrate synthase family.</text>
</comment>
<evidence type="ECO:0000256" key="2">
    <source>
        <dbReference type="ARBA" id="ARBA00010566"/>
    </source>
</evidence>
<dbReference type="SUPFAM" id="SSF48256">
    <property type="entry name" value="Citrate synthase"/>
    <property type="match status" value="1"/>
</dbReference>
<dbReference type="GO" id="GO:0005829">
    <property type="term" value="C:cytosol"/>
    <property type="evidence" value="ECO:0007669"/>
    <property type="project" value="TreeGrafter"/>
</dbReference>
<dbReference type="Gene3D" id="1.10.580.10">
    <property type="entry name" value="Citrate Synthase, domain 1"/>
    <property type="match status" value="1"/>
</dbReference>
<dbReference type="InterPro" id="IPR002020">
    <property type="entry name" value="Citrate_synthase"/>
</dbReference>
<dbReference type="EMBL" id="FMUE01000002">
    <property type="protein sequence ID" value="SCX10199.1"/>
    <property type="molecule type" value="Genomic_DNA"/>
</dbReference>
<dbReference type="PANTHER" id="PTHR11739:SF23">
    <property type="entry name" value="CITRATE SYNTHASE 2-RELATED"/>
    <property type="match status" value="1"/>
</dbReference>
<evidence type="ECO:0000256" key="4">
    <source>
        <dbReference type="ARBA" id="ARBA00049288"/>
    </source>
</evidence>
<dbReference type="InterPro" id="IPR024176">
    <property type="entry name" value="Citrate_synthase_bac-typ"/>
</dbReference>
<dbReference type="InterPro" id="IPR016142">
    <property type="entry name" value="Citrate_synth-like_lrg_a-sub"/>
</dbReference>
<dbReference type="InterPro" id="IPR019810">
    <property type="entry name" value="Citrate_synthase_AS"/>
</dbReference>
<dbReference type="GO" id="GO:0006099">
    <property type="term" value="P:tricarboxylic acid cycle"/>
    <property type="evidence" value="ECO:0007669"/>
    <property type="project" value="UniProtKB-UniPathway"/>
</dbReference>
<dbReference type="AlphaFoldDB" id="A0A1R3TNA1"/>
<evidence type="ECO:0000256" key="7">
    <source>
        <dbReference type="RuleBase" id="RU003406"/>
    </source>
</evidence>
<dbReference type="CDD" id="cd06109">
    <property type="entry name" value="BsCS-I_like"/>
    <property type="match status" value="1"/>
</dbReference>
<protein>
    <recommendedName>
        <fullName evidence="5">Citrate synthase</fullName>
    </recommendedName>
</protein>
<feature type="active site" evidence="6">
    <location>
        <position position="317"/>
    </location>
</feature>
<evidence type="ECO:0000256" key="6">
    <source>
        <dbReference type="PIRSR" id="PIRSR001369-1"/>
    </source>
</evidence>
<keyword evidence="8" id="KW-0012">Acyltransferase</keyword>
<name>A0A1R3TNA1_9HYPH</name>
<dbReference type="STRING" id="1907666.DSM25559_0903"/>
<dbReference type="PRINTS" id="PR00143">
    <property type="entry name" value="CITRTSNTHASE"/>
</dbReference>
<evidence type="ECO:0000313" key="8">
    <source>
        <dbReference type="EMBL" id="SCX10199.1"/>
    </source>
</evidence>
<dbReference type="RefSeq" id="WP_083731407.1">
    <property type="nucleotide sequence ID" value="NZ_FMUE01000002.1"/>
</dbReference>
<gene>
    <name evidence="8" type="primary">citA</name>
    <name evidence="8" type="ORF">DSM25559_0903</name>
</gene>
<dbReference type="NCBIfam" id="NF009005">
    <property type="entry name" value="PRK12350.1"/>
    <property type="match status" value="1"/>
</dbReference>
<comment type="pathway">
    <text evidence="1">Carbohydrate metabolism; tricarboxylic acid cycle; isocitrate from oxaloacetate: step 1/2.</text>
</comment>
<dbReference type="Gene3D" id="1.10.230.10">
    <property type="entry name" value="Cytochrome P450-Terp, domain 2"/>
    <property type="match status" value="1"/>
</dbReference>
<evidence type="ECO:0000256" key="3">
    <source>
        <dbReference type="ARBA" id="ARBA00022679"/>
    </source>
</evidence>
<keyword evidence="3 5" id="KW-0808">Transferase</keyword>
<sequence>MTTQSKTSSPLTLVSETASPFLENIVAAETILSHVDGAEGRLVVRGYDLERVSDWSFEAVLALLWDGLAANPVNEADICAALAQARIRAFRLVGELLPATGNLSQVEALRLLLSSLADAEPEDHHVMAVAAVPVFAAAIARKSAGLAPVAPDATLSHAADFLQMLHGSQVSPEKVRALDTYLVTVADHGLNASTFTARVIASTKAGVFSSVIGALCALKGPLHGGAPGPVLDMLDAIGEESHIHSWLVDALARGERLMGFGHRIYRVRDPRADVLKQAVGALRDSGGRIGFAEAVEKEALALLAEMKPLRPLQTNVEFYTALVLEAVGFPRESFTNVFAAGRMAGWTAHILEQEAVGKLIRPQSRYIGPMPKAD</sequence>
<dbReference type="Pfam" id="PF00285">
    <property type="entry name" value="Citrate_synt"/>
    <property type="match status" value="1"/>
</dbReference>
<dbReference type="PIRSF" id="PIRSF001369">
    <property type="entry name" value="Citrate_synth"/>
    <property type="match status" value="1"/>
</dbReference>
<evidence type="ECO:0000313" key="9">
    <source>
        <dbReference type="Proteomes" id="UP000187891"/>
    </source>
</evidence>
<comment type="catalytic activity">
    <reaction evidence="4">
        <text>oxaloacetate + acetyl-CoA + H2O = citrate + CoA + H(+)</text>
        <dbReference type="Rhea" id="RHEA:16845"/>
        <dbReference type="ChEBI" id="CHEBI:15377"/>
        <dbReference type="ChEBI" id="CHEBI:15378"/>
        <dbReference type="ChEBI" id="CHEBI:16452"/>
        <dbReference type="ChEBI" id="CHEBI:16947"/>
        <dbReference type="ChEBI" id="CHEBI:57287"/>
        <dbReference type="ChEBI" id="CHEBI:57288"/>
        <dbReference type="EC" id="2.3.3.16"/>
    </reaction>
</comment>
<dbReference type="InterPro" id="IPR016143">
    <property type="entry name" value="Citrate_synth-like_sm_a-sub"/>
</dbReference>
<dbReference type="UniPathway" id="UPA00223">
    <property type="reaction ID" value="UER00717"/>
</dbReference>
<dbReference type="GO" id="GO:0036440">
    <property type="term" value="F:citrate synthase activity"/>
    <property type="evidence" value="ECO:0007669"/>
    <property type="project" value="UniProtKB-EC"/>
</dbReference>
<dbReference type="InterPro" id="IPR036969">
    <property type="entry name" value="Citrate_synthase_sf"/>
</dbReference>
<dbReference type="PANTHER" id="PTHR11739">
    <property type="entry name" value="CITRATE SYNTHASE"/>
    <property type="match status" value="1"/>
</dbReference>
<dbReference type="Proteomes" id="UP000187891">
    <property type="component" value="Unassembled WGS sequence"/>
</dbReference>
<feature type="active site" evidence="6">
    <location>
        <position position="262"/>
    </location>
</feature>
<dbReference type="GO" id="GO:0005975">
    <property type="term" value="P:carbohydrate metabolic process"/>
    <property type="evidence" value="ECO:0007669"/>
    <property type="project" value="TreeGrafter"/>
</dbReference>
<accession>A0A1R3TNA1</accession>
<evidence type="ECO:0000256" key="1">
    <source>
        <dbReference type="ARBA" id="ARBA00004751"/>
    </source>
</evidence>
<reference evidence="9" key="1">
    <citation type="submission" date="2016-10" db="EMBL/GenBank/DDBJ databases">
        <authorList>
            <person name="Wibberg D."/>
        </authorList>
    </citation>
    <scope>NUCLEOTIDE SEQUENCE [LARGE SCALE GENOMIC DNA]</scope>
</reference>
<evidence type="ECO:0000256" key="5">
    <source>
        <dbReference type="PIRNR" id="PIRNR001369"/>
    </source>
</evidence>